<dbReference type="Pfam" id="PF02545">
    <property type="entry name" value="Maf"/>
    <property type="match status" value="1"/>
</dbReference>
<dbReference type="RefSeq" id="WP_106456276.1">
    <property type="nucleotide sequence ID" value="NZ_PXOH01000006.1"/>
</dbReference>
<proteinExistence type="inferred from homology"/>
<keyword evidence="3" id="KW-0963">Cytoplasm</keyword>
<dbReference type="PANTHER" id="PTHR43213">
    <property type="entry name" value="BIFUNCTIONAL DTTP/UTP PYROPHOSPHATASE/METHYLTRANSFERASE PROTEIN-RELATED"/>
    <property type="match status" value="1"/>
</dbReference>
<dbReference type="Gene3D" id="3.90.950.10">
    <property type="match status" value="1"/>
</dbReference>
<dbReference type="NCBIfam" id="TIGR00172">
    <property type="entry name" value="maf"/>
    <property type="match status" value="1"/>
</dbReference>
<gene>
    <name evidence="4" type="ORF">C7H19_07575</name>
</gene>
<dbReference type="InterPro" id="IPR029001">
    <property type="entry name" value="ITPase-like_fam"/>
</dbReference>
<name>A0A2T1LZQ5_9CHRO</name>
<evidence type="ECO:0000256" key="1">
    <source>
        <dbReference type="ARBA" id="ARBA00001968"/>
    </source>
</evidence>
<evidence type="ECO:0000256" key="2">
    <source>
        <dbReference type="ARBA" id="ARBA00022801"/>
    </source>
</evidence>
<dbReference type="CDD" id="cd00555">
    <property type="entry name" value="Maf"/>
    <property type="match status" value="1"/>
</dbReference>
<feature type="active site" description="Proton acceptor" evidence="3">
    <location>
        <position position="70"/>
    </location>
</feature>
<dbReference type="AlphaFoldDB" id="A0A2T1LZQ5"/>
<protein>
    <recommendedName>
        <fullName evidence="3">Nucleoside triphosphate pyrophosphatase</fullName>
        <ecNumber evidence="3">3.6.1.9</ecNumber>
    </recommendedName>
    <alternativeName>
        <fullName evidence="3">Nucleotide pyrophosphatase</fullName>
        <shortName evidence="3">Nucleotide PPase</shortName>
    </alternativeName>
</protein>
<dbReference type="GO" id="GO:0009117">
    <property type="term" value="P:nucleotide metabolic process"/>
    <property type="evidence" value="ECO:0007669"/>
    <property type="project" value="UniProtKB-KW"/>
</dbReference>
<dbReference type="PIRSF" id="PIRSF006305">
    <property type="entry name" value="Maf"/>
    <property type="match status" value="1"/>
</dbReference>
<dbReference type="EMBL" id="PXOH01000006">
    <property type="protein sequence ID" value="PSF37835.1"/>
    <property type="molecule type" value="Genomic_DNA"/>
</dbReference>
<evidence type="ECO:0000313" key="4">
    <source>
        <dbReference type="EMBL" id="PSF37835.1"/>
    </source>
</evidence>
<comment type="cofactor">
    <cofactor evidence="1 3">
        <name>a divalent metal cation</name>
        <dbReference type="ChEBI" id="CHEBI:60240"/>
    </cofactor>
</comment>
<dbReference type="EC" id="3.6.1.9" evidence="3"/>
<dbReference type="GO" id="GO:0047429">
    <property type="term" value="F:nucleoside triphosphate diphosphatase activity"/>
    <property type="evidence" value="ECO:0007669"/>
    <property type="project" value="UniProtKB-EC"/>
</dbReference>
<keyword evidence="2 3" id="KW-0378">Hydrolase</keyword>
<comment type="catalytic activity">
    <reaction evidence="3">
        <text>a 2'-deoxyribonucleoside 5'-triphosphate + H2O = a 2'-deoxyribonucleoside 5'-phosphate + diphosphate + H(+)</text>
        <dbReference type="Rhea" id="RHEA:44644"/>
        <dbReference type="ChEBI" id="CHEBI:15377"/>
        <dbReference type="ChEBI" id="CHEBI:15378"/>
        <dbReference type="ChEBI" id="CHEBI:33019"/>
        <dbReference type="ChEBI" id="CHEBI:61560"/>
        <dbReference type="ChEBI" id="CHEBI:65317"/>
        <dbReference type="EC" id="3.6.1.9"/>
    </reaction>
</comment>
<comment type="similarity">
    <text evidence="3">Belongs to the Maf family.</text>
</comment>
<comment type="caution">
    <text evidence="4">The sequence shown here is derived from an EMBL/GenBank/DDBJ whole genome shotgun (WGS) entry which is preliminary data.</text>
</comment>
<dbReference type="OrthoDB" id="9807767at2"/>
<dbReference type="SUPFAM" id="SSF52972">
    <property type="entry name" value="ITPase-like"/>
    <property type="match status" value="1"/>
</dbReference>
<dbReference type="GO" id="GO:0005737">
    <property type="term" value="C:cytoplasm"/>
    <property type="evidence" value="ECO:0007669"/>
    <property type="project" value="UniProtKB-SubCell"/>
</dbReference>
<evidence type="ECO:0000313" key="5">
    <source>
        <dbReference type="Proteomes" id="UP000239001"/>
    </source>
</evidence>
<sequence length="199" mass="22185">MNLTFVLASASPARRKLLQTVGIDPLVYQSNFDESLIQKDNTMDLVQTLAHCKAETVAHQISDALILGCDSVLELDGEIYGKPNSKEEAIVRWHKMRGNQGTLYTGHVLIDQRQQQRLIRCGITQVYFADLSDDEIIAYVNSGEPLKCAGSFAIEGKGSLFVEKIEGCHSNVIGLSLPLLRNMLKDLGYQVIDFWKTNK</sequence>
<evidence type="ECO:0000256" key="3">
    <source>
        <dbReference type="HAMAP-Rule" id="MF_00528"/>
    </source>
</evidence>
<organism evidence="4 5">
    <name type="scientific">Aphanothece hegewaldii CCALA 016</name>
    <dbReference type="NCBI Taxonomy" id="2107694"/>
    <lineage>
        <taxon>Bacteria</taxon>
        <taxon>Bacillati</taxon>
        <taxon>Cyanobacteriota</taxon>
        <taxon>Cyanophyceae</taxon>
        <taxon>Oscillatoriophycideae</taxon>
        <taxon>Chroococcales</taxon>
        <taxon>Aphanothecaceae</taxon>
        <taxon>Aphanothece</taxon>
    </lineage>
</organism>
<comment type="caution">
    <text evidence="3">Lacks conserved residue(s) required for the propagation of feature annotation.</text>
</comment>
<comment type="catalytic activity">
    <reaction evidence="3">
        <text>a ribonucleoside 5'-triphosphate + H2O = a ribonucleoside 5'-phosphate + diphosphate + H(+)</text>
        <dbReference type="Rhea" id="RHEA:23996"/>
        <dbReference type="ChEBI" id="CHEBI:15377"/>
        <dbReference type="ChEBI" id="CHEBI:15378"/>
        <dbReference type="ChEBI" id="CHEBI:33019"/>
        <dbReference type="ChEBI" id="CHEBI:58043"/>
        <dbReference type="ChEBI" id="CHEBI:61557"/>
        <dbReference type="EC" id="3.6.1.9"/>
    </reaction>
</comment>
<dbReference type="Proteomes" id="UP000239001">
    <property type="component" value="Unassembled WGS sequence"/>
</dbReference>
<dbReference type="PANTHER" id="PTHR43213:SF5">
    <property type="entry name" value="BIFUNCTIONAL DTTP_UTP PYROPHOSPHATASE_METHYLTRANSFERASE PROTEIN-RELATED"/>
    <property type="match status" value="1"/>
</dbReference>
<reference evidence="4 5" key="2">
    <citation type="submission" date="2018-03" db="EMBL/GenBank/DDBJ databases">
        <authorList>
            <person name="Keele B.F."/>
        </authorList>
    </citation>
    <scope>NUCLEOTIDE SEQUENCE [LARGE SCALE GENOMIC DNA]</scope>
    <source>
        <strain evidence="4 5">CCALA 016</strain>
    </source>
</reference>
<keyword evidence="3" id="KW-0546">Nucleotide metabolism</keyword>
<reference evidence="4 5" key="1">
    <citation type="submission" date="2018-03" db="EMBL/GenBank/DDBJ databases">
        <title>The ancient ancestry and fast evolution of plastids.</title>
        <authorList>
            <person name="Moore K.R."/>
            <person name="Magnabosco C."/>
            <person name="Momper L."/>
            <person name="Gold D.A."/>
            <person name="Bosak T."/>
            <person name="Fournier G.P."/>
        </authorList>
    </citation>
    <scope>NUCLEOTIDE SEQUENCE [LARGE SCALE GENOMIC DNA]</scope>
    <source>
        <strain evidence="4 5">CCALA 016</strain>
    </source>
</reference>
<keyword evidence="5" id="KW-1185">Reference proteome</keyword>
<accession>A0A2T1LZQ5</accession>
<comment type="subcellular location">
    <subcellularLocation>
        <location evidence="3">Cytoplasm</location>
    </subcellularLocation>
</comment>
<comment type="function">
    <text evidence="3">Nucleoside triphosphate pyrophosphatase. May have a dual role in cell division arrest and in preventing the incorporation of modified nucleotides into cellular nucleic acids.</text>
</comment>
<dbReference type="InterPro" id="IPR003697">
    <property type="entry name" value="Maf-like"/>
</dbReference>
<dbReference type="HAMAP" id="MF_00528">
    <property type="entry name" value="Maf"/>
    <property type="match status" value="1"/>
</dbReference>